<feature type="compositionally biased region" description="Basic residues" evidence="1">
    <location>
        <begin position="1"/>
        <end position="23"/>
    </location>
</feature>
<feature type="compositionally biased region" description="Polar residues" evidence="1">
    <location>
        <begin position="96"/>
        <end position="105"/>
    </location>
</feature>
<evidence type="ECO:0000313" key="2">
    <source>
        <dbReference type="EMBL" id="KAI5389301.1"/>
    </source>
</evidence>
<feature type="compositionally biased region" description="Basic and acidic residues" evidence="1">
    <location>
        <begin position="51"/>
        <end position="65"/>
    </location>
</feature>
<sequence>MEKNPKKTLRKIKYAPKIPKTKSKPQSTKIEEERVEEDEHKSDEIQATIRRLKENTARRQSKVEKQSSVQDAFPGSSSLSPRTLRSGSRRSGLESNFSANENYGSTYSSTSIEDFYTSAIHATDDSTDEEDYKELWNHPDSIYPVTLPLRKPNSGNPAILDEEEFGVAATNVEYDDKPLNSAEELGLLDNSEQPKMIVFQLPTVLPGIKQPVSWKGKEKMGASNAAKPKKGSNLLQLPSGCIGKMLVYKSGAVKLKIGETQYDVSAGTKTIFYQDVVAINPAKKDYSVLGAVTANTKAVVTPDLDSVDLLKD</sequence>
<name>A0A9D4ZYL9_PEA</name>
<dbReference type="InterPro" id="IPR007811">
    <property type="entry name" value="RPC4"/>
</dbReference>
<dbReference type="OrthoDB" id="5836119at2759"/>
<gene>
    <name evidence="2" type="ORF">KIW84_074816</name>
</gene>
<dbReference type="Proteomes" id="UP001058974">
    <property type="component" value="Chromosome 7"/>
</dbReference>
<organism evidence="2 3">
    <name type="scientific">Pisum sativum</name>
    <name type="common">Garden pea</name>
    <name type="synonym">Lathyrus oleraceus</name>
    <dbReference type="NCBI Taxonomy" id="3888"/>
    <lineage>
        <taxon>Eukaryota</taxon>
        <taxon>Viridiplantae</taxon>
        <taxon>Streptophyta</taxon>
        <taxon>Embryophyta</taxon>
        <taxon>Tracheophyta</taxon>
        <taxon>Spermatophyta</taxon>
        <taxon>Magnoliopsida</taxon>
        <taxon>eudicotyledons</taxon>
        <taxon>Gunneridae</taxon>
        <taxon>Pentapetalae</taxon>
        <taxon>rosids</taxon>
        <taxon>fabids</taxon>
        <taxon>Fabales</taxon>
        <taxon>Fabaceae</taxon>
        <taxon>Papilionoideae</taxon>
        <taxon>50 kb inversion clade</taxon>
        <taxon>NPAAA clade</taxon>
        <taxon>Hologalegina</taxon>
        <taxon>IRL clade</taxon>
        <taxon>Fabeae</taxon>
        <taxon>Lathyrus</taxon>
    </lineage>
</organism>
<protein>
    <recommendedName>
        <fullName evidence="4">DNA-directed RNA polymerase III subunit RPC4</fullName>
    </recommendedName>
</protein>
<feature type="compositionally biased region" description="Low complexity" evidence="1">
    <location>
        <begin position="75"/>
        <end position="95"/>
    </location>
</feature>
<evidence type="ECO:0000256" key="1">
    <source>
        <dbReference type="SAM" id="MobiDB-lite"/>
    </source>
</evidence>
<dbReference type="GO" id="GO:0042797">
    <property type="term" value="P:tRNA transcription by RNA polymerase III"/>
    <property type="evidence" value="ECO:0007669"/>
    <property type="project" value="TreeGrafter"/>
</dbReference>
<dbReference type="PANTHER" id="PTHR13408">
    <property type="entry name" value="DNA-DIRECTED RNA POLYMERASE III"/>
    <property type="match status" value="1"/>
</dbReference>
<comment type="caution">
    <text evidence="2">The sequence shown here is derived from an EMBL/GenBank/DDBJ whole genome shotgun (WGS) entry which is preliminary data.</text>
</comment>
<reference evidence="2 3" key="1">
    <citation type="journal article" date="2022" name="Nat. Genet.">
        <title>Improved pea reference genome and pan-genome highlight genomic features and evolutionary characteristics.</title>
        <authorList>
            <person name="Yang T."/>
            <person name="Liu R."/>
            <person name="Luo Y."/>
            <person name="Hu S."/>
            <person name="Wang D."/>
            <person name="Wang C."/>
            <person name="Pandey M.K."/>
            <person name="Ge S."/>
            <person name="Xu Q."/>
            <person name="Li N."/>
            <person name="Li G."/>
            <person name="Huang Y."/>
            <person name="Saxena R.K."/>
            <person name="Ji Y."/>
            <person name="Li M."/>
            <person name="Yan X."/>
            <person name="He Y."/>
            <person name="Liu Y."/>
            <person name="Wang X."/>
            <person name="Xiang C."/>
            <person name="Varshney R.K."/>
            <person name="Ding H."/>
            <person name="Gao S."/>
            <person name="Zong X."/>
        </authorList>
    </citation>
    <scope>NUCLEOTIDE SEQUENCE [LARGE SCALE GENOMIC DNA]</scope>
    <source>
        <strain evidence="2 3">cv. Zhongwan 6</strain>
    </source>
</reference>
<dbReference type="Pfam" id="PF05132">
    <property type="entry name" value="RNA_pol_Rpc4"/>
    <property type="match status" value="1"/>
</dbReference>
<evidence type="ECO:0000313" key="3">
    <source>
        <dbReference type="Proteomes" id="UP001058974"/>
    </source>
</evidence>
<dbReference type="GO" id="GO:0003677">
    <property type="term" value="F:DNA binding"/>
    <property type="evidence" value="ECO:0007669"/>
    <property type="project" value="InterPro"/>
</dbReference>
<dbReference type="Gramene" id="Psat07G0481600-T1">
    <property type="protein sequence ID" value="KAI5389301.1"/>
    <property type="gene ID" value="KIW84_074816"/>
</dbReference>
<dbReference type="AlphaFoldDB" id="A0A9D4ZYL9"/>
<proteinExistence type="predicted"/>
<dbReference type="EMBL" id="JAMSHJ010000007">
    <property type="protein sequence ID" value="KAI5389301.1"/>
    <property type="molecule type" value="Genomic_DNA"/>
</dbReference>
<feature type="region of interest" description="Disordered" evidence="1">
    <location>
        <begin position="1"/>
        <end position="105"/>
    </location>
</feature>
<keyword evidence="3" id="KW-1185">Reference proteome</keyword>
<dbReference type="GO" id="GO:0005666">
    <property type="term" value="C:RNA polymerase III complex"/>
    <property type="evidence" value="ECO:0007669"/>
    <property type="project" value="InterPro"/>
</dbReference>
<dbReference type="Gramene" id="Psat3g167120.1">
    <property type="protein sequence ID" value="Psat3g167120.1.cds"/>
    <property type="gene ID" value="Psat3g167120"/>
</dbReference>
<evidence type="ECO:0008006" key="4">
    <source>
        <dbReference type="Google" id="ProtNLM"/>
    </source>
</evidence>
<dbReference type="Gramene" id="PSAT_LOCUS30407_t1">
    <property type="protein sequence ID" value="CAL5212020.1"/>
    <property type="gene ID" value="PSAT_LOCUS30407"/>
</dbReference>
<dbReference type="PANTHER" id="PTHR13408:SF12">
    <property type="entry name" value="DNA-DIRECTED RNA POLYMERASE III SUBUNIT RPC4-RELATED"/>
    <property type="match status" value="1"/>
</dbReference>
<feature type="compositionally biased region" description="Basic and acidic residues" evidence="1">
    <location>
        <begin position="29"/>
        <end position="44"/>
    </location>
</feature>
<accession>A0A9D4ZYL9</accession>